<comment type="caution">
    <text evidence="2">The sequence shown here is derived from an EMBL/GenBank/DDBJ whole genome shotgun (WGS) entry which is preliminary data.</text>
</comment>
<reference evidence="2" key="1">
    <citation type="journal article" date="2020" name="mSystems">
        <title>Genome- and Community-Level Interaction Insights into Carbon Utilization and Element Cycling Functions of Hydrothermarchaeota in Hydrothermal Sediment.</title>
        <authorList>
            <person name="Zhou Z."/>
            <person name="Liu Y."/>
            <person name="Xu W."/>
            <person name="Pan J."/>
            <person name="Luo Z.H."/>
            <person name="Li M."/>
        </authorList>
    </citation>
    <scope>NUCLEOTIDE SEQUENCE [LARGE SCALE GENOMIC DNA]</scope>
    <source>
        <strain evidence="2">SpSt-479</strain>
    </source>
</reference>
<feature type="transmembrane region" description="Helical" evidence="1">
    <location>
        <begin position="7"/>
        <end position="24"/>
    </location>
</feature>
<gene>
    <name evidence="2" type="ORF">ENS31_02425</name>
</gene>
<organism evidence="2">
    <name type="scientific">Ignavibacterium album</name>
    <dbReference type="NCBI Taxonomy" id="591197"/>
    <lineage>
        <taxon>Bacteria</taxon>
        <taxon>Pseudomonadati</taxon>
        <taxon>Ignavibacteriota</taxon>
        <taxon>Ignavibacteria</taxon>
        <taxon>Ignavibacteriales</taxon>
        <taxon>Ignavibacteriaceae</taxon>
        <taxon>Ignavibacterium</taxon>
    </lineage>
</organism>
<proteinExistence type="predicted"/>
<keyword evidence="1" id="KW-0812">Transmembrane</keyword>
<sequence length="141" mass="16744">MKTISKIFVIMIIFFFINGVKIFSQNNERPLLITSFNMVSLSDMGKVNKMLDSVFAPILNKLVDDGFLISWGQFTHLWGDEWNFNFYYIAKDLESFDKFWNEYVTRVSKKFPDAFTNTSKYFQAHKDNIYTLRTRYPSLQN</sequence>
<accession>A0A7V2ZI33</accession>
<name>A0A7V2ZI33_9BACT</name>
<keyword evidence="1" id="KW-0472">Membrane</keyword>
<evidence type="ECO:0008006" key="3">
    <source>
        <dbReference type="Google" id="ProtNLM"/>
    </source>
</evidence>
<keyword evidence="1" id="KW-1133">Transmembrane helix</keyword>
<dbReference type="AlphaFoldDB" id="A0A7V2ZI33"/>
<dbReference type="EMBL" id="DSUJ01000008">
    <property type="protein sequence ID" value="HFI90367.1"/>
    <property type="molecule type" value="Genomic_DNA"/>
</dbReference>
<protein>
    <recommendedName>
        <fullName evidence="3">NIPSNAP domain-containing protein</fullName>
    </recommendedName>
</protein>
<evidence type="ECO:0000313" key="2">
    <source>
        <dbReference type="EMBL" id="HFI90367.1"/>
    </source>
</evidence>
<evidence type="ECO:0000256" key="1">
    <source>
        <dbReference type="SAM" id="Phobius"/>
    </source>
</evidence>